<reference evidence="1 2" key="1">
    <citation type="journal article" date="2020" name="Cell">
        <title>Large-Scale Comparative Analyses of Tick Genomes Elucidate Their Genetic Diversity and Vector Capacities.</title>
        <authorList>
            <consortium name="Tick Genome and Microbiome Consortium (TIGMIC)"/>
            <person name="Jia N."/>
            <person name="Wang J."/>
            <person name="Shi W."/>
            <person name="Du L."/>
            <person name="Sun Y."/>
            <person name="Zhan W."/>
            <person name="Jiang J.F."/>
            <person name="Wang Q."/>
            <person name="Zhang B."/>
            <person name="Ji P."/>
            <person name="Bell-Sakyi L."/>
            <person name="Cui X.M."/>
            <person name="Yuan T.T."/>
            <person name="Jiang B.G."/>
            <person name="Yang W.F."/>
            <person name="Lam T.T."/>
            <person name="Chang Q.C."/>
            <person name="Ding S.J."/>
            <person name="Wang X.J."/>
            <person name="Zhu J.G."/>
            <person name="Ruan X.D."/>
            <person name="Zhao L."/>
            <person name="Wei J.T."/>
            <person name="Ye R.Z."/>
            <person name="Que T.C."/>
            <person name="Du C.H."/>
            <person name="Zhou Y.H."/>
            <person name="Cheng J.X."/>
            <person name="Dai P.F."/>
            <person name="Guo W.B."/>
            <person name="Han X.H."/>
            <person name="Huang E.J."/>
            <person name="Li L.F."/>
            <person name="Wei W."/>
            <person name="Gao Y.C."/>
            <person name="Liu J.Z."/>
            <person name="Shao H.Z."/>
            <person name="Wang X."/>
            <person name="Wang C.C."/>
            <person name="Yang T.C."/>
            <person name="Huo Q.B."/>
            <person name="Li W."/>
            <person name="Chen H.Y."/>
            <person name="Chen S.E."/>
            <person name="Zhou L.G."/>
            <person name="Ni X.B."/>
            <person name="Tian J.H."/>
            <person name="Sheng Y."/>
            <person name="Liu T."/>
            <person name="Pan Y.S."/>
            <person name="Xia L.Y."/>
            <person name="Li J."/>
            <person name="Zhao F."/>
            <person name="Cao W.C."/>
        </authorList>
    </citation>
    <scope>NUCLEOTIDE SEQUENCE [LARGE SCALE GENOMIC DNA]</scope>
    <source>
        <strain evidence="1">Iper-2018</strain>
    </source>
</reference>
<dbReference type="EMBL" id="JABSTQ010006616">
    <property type="protein sequence ID" value="KAG0436969.1"/>
    <property type="molecule type" value="Genomic_DNA"/>
</dbReference>
<protein>
    <submittedName>
        <fullName evidence="1">Uncharacterized protein</fullName>
    </submittedName>
</protein>
<organism evidence="1 2">
    <name type="scientific">Ixodes persulcatus</name>
    <name type="common">Taiga tick</name>
    <dbReference type="NCBI Taxonomy" id="34615"/>
    <lineage>
        <taxon>Eukaryota</taxon>
        <taxon>Metazoa</taxon>
        <taxon>Ecdysozoa</taxon>
        <taxon>Arthropoda</taxon>
        <taxon>Chelicerata</taxon>
        <taxon>Arachnida</taxon>
        <taxon>Acari</taxon>
        <taxon>Parasitiformes</taxon>
        <taxon>Ixodida</taxon>
        <taxon>Ixodoidea</taxon>
        <taxon>Ixodidae</taxon>
        <taxon>Ixodinae</taxon>
        <taxon>Ixodes</taxon>
    </lineage>
</organism>
<evidence type="ECO:0000313" key="1">
    <source>
        <dbReference type="EMBL" id="KAG0436969.1"/>
    </source>
</evidence>
<keyword evidence="2" id="KW-1185">Reference proteome</keyword>
<feature type="non-terminal residue" evidence="1">
    <location>
        <position position="1"/>
    </location>
</feature>
<name>A0AC60QPQ3_IXOPE</name>
<proteinExistence type="predicted"/>
<sequence length="148" mass="15985">LRPSAEETVHRKQDVLQVKQGGKHRHFLPGDKVYVKNFRPGGSLMPPIVGGLSLQLPVRLCRSTCRASGADNVREGVPRMSTADTANIFKMGPEGGGTRAPNFKGFATEAFETSPRRHPKRSPQAPASGCRQDGGRQDPTSFHVAGNL</sequence>
<comment type="caution">
    <text evidence="1">The sequence shown here is derived from an EMBL/GenBank/DDBJ whole genome shotgun (WGS) entry which is preliminary data.</text>
</comment>
<dbReference type="Proteomes" id="UP000805193">
    <property type="component" value="Unassembled WGS sequence"/>
</dbReference>
<accession>A0AC60QPQ3</accession>
<evidence type="ECO:0000313" key="2">
    <source>
        <dbReference type="Proteomes" id="UP000805193"/>
    </source>
</evidence>
<gene>
    <name evidence="1" type="ORF">HPB47_017678</name>
</gene>